<gene>
    <name evidence="2" type="ORF">LTR97_004524</name>
</gene>
<comment type="caution">
    <text evidence="2">The sequence shown here is derived from an EMBL/GenBank/DDBJ whole genome shotgun (WGS) entry which is preliminary data.</text>
</comment>
<dbReference type="Proteomes" id="UP001310594">
    <property type="component" value="Unassembled WGS sequence"/>
</dbReference>
<protein>
    <recommendedName>
        <fullName evidence="1">DUF6604 domain-containing protein</fullName>
    </recommendedName>
</protein>
<sequence>MGSNQTNEILDLKGVMCRGLMRALRDYDPHRDTTVLDALMIFAMVMTWLDGFEATLIHTRKIAQYEYKTSISLAGSVRTYEDALMAEILTFALSHEVEASEVQRCQRLATEGLNMCATRGRNGAVSRARSIKIYAVRLPGTASCQVNSVRYLGFGDTWLTDCRTVTRCGRVPSLGCTNPENYVPEGPAIAMAPLEYFQDSLISWKASATIASTEIDHDHISGYTGRNKGYFTRLLDHRLSRAQSSFFPLSSQRNHPSRRYQAMYFRAQAMPSPLCSLLDGHRFAVELLTFLRLHKDYSVLMGDTLGLPMASDIPPPVQVLDLDQQPLIQSDYDDPSFTDGDRATIVCDDKEVTHRPARIEQRVARYTEMNTLFVHWLITYAQQHNYHNLSSIVSRRRRGRGRRINIRAPVDKNYELLARHLVRHLTVPSSVTDYIREIIQLRTFVSDWYINMHRMTDPLETCEIAARTEKHRAFIDMLEHLRQILCDNQGHESVQA</sequence>
<reference evidence="2" key="1">
    <citation type="submission" date="2023-08" db="EMBL/GenBank/DDBJ databases">
        <title>Black Yeasts Isolated from many extreme environments.</title>
        <authorList>
            <person name="Coleine C."/>
            <person name="Stajich J.E."/>
            <person name="Selbmann L."/>
        </authorList>
    </citation>
    <scope>NUCLEOTIDE SEQUENCE</scope>
    <source>
        <strain evidence="2">CCFEE 5810</strain>
    </source>
</reference>
<accession>A0AAN7W6S8</accession>
<dbReference type="InterPro" id="IPR046539">
    <property type="entry name" value="DUF6604"/>
</dbReference>
<feature type="domain" description="DUF6604" evidence="1">
    <location>
        <begin position="365"/>
        <end position="486"/>
    </location>
</feature>
<proteinExistence type="predicted"/>
<name>A0AAN7W6S8_9PEZI</name>
<evidence type="ECO:0000313" key="3">
    <source>
        <dbReference type="Proteomes" id="UP001310594"/>
    </source>
</evidence>
<evidence type="ECO:0000259" key="1">
    <source>
        <dbReference type="Pfam" id="PF20253"/>
    </source>
</evidence>
<dbReference type="Pfam" id="PF20253">
    <property type="entry name" value="DUF6604"/>
    <property type="match status" value="1"/>
</dbReference>
<organism evidence="2 3">
    <name type="scientific">Elasticomyces elasticus</name>
    <dbReference type="NCBI Taxonomy" id="574655"/>
    <lineage>
        <taxon>Eukaryota</taxon>
        <taxon>Fungi</taxon>
        <taxon>Dikarya</taxon>
        <taxon>Ascomycota</taxon>
        <taxon>Pezizomycotina</taxon>
        <taxon>Dothideomycetes</taxon>
        <taxon>Dothideomycetidae</taxon>
        <taxon>Mycosphaerellales</taxon>
        <taxon>Teratosphaeriaceae</taxon>
        <taxon>Elasticomyces</taxon>
    </lineage>
</organism>
<evidence type="ECO:0000313" key="2">
    <source>
        <dbReference type="EMBL" id="KAK5701706.1"/>
    </source>
</evidence>
<dbReference type="EMBL" id="JAVRQU010000006">
    <property type="protein sequence ID" value="KAK5701706.1"/>
    <property type="molecule type" value="Genomic_DNA"/>
</dbReference>
<dbReference type="AlphaFoldDB" id="A0AAN7W6S8"/>